<dbReference type="EMBL" id="LUUI01000115">
    <property type="protein sequence ID" value="OAI13907.1"/>
    <property type="molecule type" value="Genomic_DNA"/>
</dbReference>
<proteinExistence type="inferred from homology"/>
<feature type="signal peptide" evidence="2">
    <location>
        <begin position="1"/>
        <end position="26"/>
    </location>
</feature>
<dbReference type="AlphaFoldDB" id="A0A177N7M9"/>
<feature type="domain" description="CsbD-like" evidence="3">
    <location>
        <begin position="38"/>
        <end position="89"/>
    </location>
</feature>
<keyword evidence="2" id="KW-0732">Signal</keyword>
<accession>A0A177N7M9</accession>
<dbReference type="InterPro" id="IPR036629">
    <property type="entry name" value="YjbJ_sf"/>
</dbReference>
<comment type="caution">
    <text evidence="4">The sequence shown here is derived from an EMBL/GenBank/DDBJ whole genome shotgun (WGS) entry which is preliminary data.</text>
</comment>
<evidence type="ECO:0000259" key="3">
    <source>
        <dbReference type="Pfam" id="PF05532"/>
    </source>
</evidence>
<evidence type="ECO:0000256" key="1">
    <source>
        <dbReference type="ARBA" id="ARBA00009129"/>
    </source>
</evidence>
<evidence type="ECO:0000313" key="5">
    <source>
        <dbReference type="Proteomes" id="UP000078476"/>
    </source>
</evidence>
<dbReference type="OrthoDB" id="8564562at2"/>
<dbReference type="Proteomes" id="UP000078476">
    <property type="component" value="Unassembled WGS sequence"/>
</dbReference>
<dbReference type="Pfam" id="PF05532">
    <property type="entry name" value="CsbD"/>
    <property type="match status" value="1"/>
</dbReference>
<reference evidence="4 5" key="1">
    <citation type="submission" date="2016-03" db="EMBL/GenBank/DDBJ databases">
        <authorList>
            <person name="Ploux O."/>
        </authorList>
    </citation>
    <scope>NUCLEOTIDE SEQUENCE [LARGE SCALE GENOMIC DNA]</scope>
    <source>
        <strain evidence="4 5">R-45370</strain>
    </source>
</reference>
<dbReference type="Gene3D" id="1.10.1470.10">
    <property type="entry name" value="YjbJ"/>
    <property type="match status" value="1"/>
</dbReference>
<dbReference type="RefSeq" id="WP_066983918.1">
    <property type="nucleotide sequence ID" value="NZ_LUUI01000115.1"/>
</dbReference>
<dbReference type="STRING" id="980561.A1359_11625"/>
<gene>
    <name evidence="4" type="ORF">A1359_11625</name>
</gene>
<name>A0A177N7M9_9GAMM</name>
<protein>
    <submittedName>
        <fullName evidence="4">General stress protein CsbD</fullName>
    </submittedName>
</protein>
<dbReference type="InterPro" id="IPR008462">
    <property type="entry name" value="CsbD"/>
</dbReference>
<dbReference type="SUPFAM" id="SSF69047">
    <property type="entry name" value="Hypothetical protein YjbJ"/>
    <property type="match status" value="1"/>
</dbReference>
<evidence type="ECO:0000313" key="4">
    <source>
        <dbReference type="EMBL" id="OAI13907.1"/>
    </source>
</evidence>
<organism evidence="4 5">
    <name type="scientific">Methylomonas lenta</name>
    <dbReference type="NCBI Taxonomy" id="980561"/>
    <lineage>
        <taxon>Bacteria</taxon>
        <taxon>Pseudomonadati</taxon>
        <taxon>Pseudomonadota</taxon>
        <taxon>Gammaproteobacteria</taxon>
        <taxon>Methylococcales</taxon>
        <taxon>Methylococcaceae</taxon>
        <taxon>Methylomonas</taxon>
    </lineage>
</organism>
<sequence length="92" mass="10242">MKFTHNKFNTLCAGFILTLCSLSAYAEDSKIETPMNEDQVEGRVEETKGTVKEVTGKILDDKGMEIKGNVQKNLGKAQKGYGDIKQDIKEDK</sequence>
<evidence type="ECO:0000256" key="2">
    <source>
        <dbReference type="SAM" id="SignalP"/>
    </source>
</evidence>
<keyword evidence="5" id="KW-1185">Reference proteome</keyword>
<comment type="similarity">
    <text evidence="1">Belongs to the UPF0337 (CsbD) family.</text>
</comment>
<feature type="chain" id="PRO_5008068831" evidence="2">
    <location>
        <begin position="27"/>
        <end position="92"/>
    </location>
</feature>